<evidence type="ECO:0000313" key="2">
    <source>
        <dbReference type="Proteomes" id="UP000827092"/>
    </source>
</evidence>
<gene>
    <name evidence="1" type="ORF">JTE90_025388</name>
</gene>
<reference evidence="1 2" key="1">
    <citation type="journal article" date="2022" name="Nat. Ecol. Evol.">
        <title>A masculinizing supergene underlies an exaggerated male reproductive morph in a spider.</title>
        <authorList>
            <person name="Hendrickx F."/>
            <person name="De Corte Z."/>
            <person name="Sonet G."/>
            <person name="Van Belleghem S.M."/>
            <person name="Kostlbacher S."/>
            <person name="Vangestel C."/>
        </authorList>
    </citation>
    <scope>NUCLEOTIDE SEQUENCE [LARGE SCALE GENOMIC DNA]</scope>
    <source>
        <strain evidence="1">W744_W776</strain>
    </source>
</reference>
<dbReference type="AlphaFoldDB" id="A0AAV6TLA1"/>
<name>A0AAV6TLA1_9ARAC</name>
<organism evidence="1 2">
    <name type="scientific">Oedothorax gibbosus</name>
    <dbReference type="NCBI Taxonomy" id="931172"/>
    <lineage>
        <taxon>Eukaryota</taxon>
        <taxon>Metazoa</taxon>
        <taxon>Ecdysozoa</taxon>
        <taxon>Arthropoda</taxon>
        <taxon>Chelicerata</taxon>
        <taxon>Arachnida</taxon>
        <taxon>Araneae</taxon>
        <taxon>Araneomorphae</taxon>
        <taxon>Entelegynae</taxon>
        <taxon>Araneoidea</taxon>
        <taxon>Linyphiidae</taxon>
        <taxon>Erigoninae</taxon>
        <taxon>Oedothorax</taxon>
    </lineage>
</organism>
<sequence>MLACVKRLIQERSLSRCGCTDPTLPKIKTPNNCSLINSSQMCCLDESLTDVSEDESDFGLSVCLRLNKL</sequence>
<comment type="caution">
    <text evidence="1">The sequence shown here is derived from an EMBL/GenBank/DDBJ whole genome shotgun (WGS) entry which is preliminary data.</text>
</comment>
<proteinExistence type="predicted"/>
<evidence type="ECO:0000313" key="1">
    <source>
        <dbReference type="EMBL" id="KAG8172654.1"/>
    </source>
</evidence>
<dbReference type="EMBL" id="JAFNEN010002495">
    <property type="protein sequence ID" value="KAG8172654.1"/>
    <property type="molecule type" value="Genomic_DNA"/>
</dbReference>
<protein>
    <submittedName>
        <fullName evidence="1">Uncharacterized protein</fullName>
    </submittedName>
</protein>
<dbReference type="Proteomes" id="UP000827092">
    <property type="component" value="Unassembled WGS sequence"/>
</dbReference>
<keyword evidence="2" id="KW-1185">Reference proteome</keyword>
<accession>A0AAV6TLA1</accession>